<dbReference type="InterPro" id="IPR032465">
    <property type="entry name" value="ACMSD"/>
</dbReference>
<keyword evidence="1" id="KW-0456">Lyase</keyword>
<comment type="caution">
    <text evidence="3">The sequence shown here is derived from an EMBL/GenBank/DDBJ whole genome shotgun (WGS) entry which is preliminary data.</text>
</comment>
<dbReference type="CDD" id="cd01292">
    <property type="entry name" value="metallo-dependent_hydrolases"/>
    <property type="match status" value="1"/>
</dbReference>
<dbReference type="SUPFAM" id="SSF51556">
    <property type="entry name" value="Metallo-dependent hydrolases"/>
    <property type="match status" value="1"/>
</dbReference>
<dbReference type="Gene3D" id="3.20.20.140">
    <property type="entry name" value="Metal-dependent hydrolases"/>
    <property type="match status" value="1"/>
</dbReference>
<dbReference type="RefSeq" id="WP_209667266.1">
    <property type="nucleotide sequence ID" value="NZ_JAGGMS010000001.1"/>
</dbReference>
<dbReference type="PANTHER" id="PTHR21240:SF28">
    <property type="entry name" value="ISO-OROTATE DECARBOXYLASE (EUROFUNG)"/>
    <property type="match status" value="1"/>
</dbReference>
<dbReference type="GO" id="GO:0016787">
    <property type="term" value="F:hydrolase activity"/>
    <property type="evidence" value="ECO:0007669"/>
    <property type="project" value="UniProtKB-KW"/>
</dbReference>
<dbReference type="EMBL" id="JAGGMS010000001">
    <property type="protein sequence ID" value="MBP2184216.1"/>
    <property type="molecule type" value="Genomic_DNA"/>
</dbReference>
<keyword evidence="3" id="KW-0378">Hydrolase</keyword>
<accession>A0ABS4PXQ8</accession>
<name>A0ABS4PXQ8_9PSEU</name>
<proteinExistence type="predicted"/>
<dbReference type="PANTHER" id="PTHR21240">
    <property type="entry name" value="2-AMINO-3-CARBOXYLMUCONATE-6-SEMIALDEHYDE DECARBOXYLASE"/>
    <property type="match status" value="1"/>
</dbReference>
<evidence type="ECO:0000256" key="1">
    <source>
        <dbReference type="ARBA" id="ARBA00023239"/>
    </source>
</evidence>
<sequence>MYADALVQPWLAVLLRETPGIDLFDIHTHIGQNDPSGFHAGLPELREALARVDARAAVFPLKEPEGYSAANDKVIDAAADDPALVPFCRISPHDHPVREAERCVERGACGIKLHPASDEFTLDDERLTGVFDLAEARRLPVLVHAGPENKPFGDSLTDLLTRRPGLRVILAHAGLTDLSCLAGRAAGFPNLFFDTSWWSPTDLVLLLGTVPPGQVLFGSDVPYSTPVWGAHAALRCARYAGLDHEQIRSVMGGQARRLVERADVLDQGPAPGPPPALDLLLERLYVYLAAGVEATKRGEGPEQMLDLAKHCCRVPADHPHAEVFASVEQLLDRYTGHELTSSTPYAPGWDLVTAAAMVARTPGPPLP</sequence>
<evidence type="ECO:0000259" key="2">
    <source>
        <dbReference type="Pfam" id="PF04909"/>
    </source>
</evidence>
<protein>
    <submittedName>
        <fullName evidence="3">TIM-barrel fold metal-dependent hydrolase</fullName>
    </submittedName>
</protein>
<evidence type="ECO:0000313" key="4">
    <source>
        <dbReference type="Proteomes" id="UP000741013"/>
    </source>
</evidence>
<feature type="domain" description="Amidohydrolase-related" evidence="2">
    <location>
        <begin position="48"/>
        <end position="259"/>
    </location>
</feature>
<reference evidence="3 4" key="1">
    <citation type="submission" date="2021-03" db="EMBL/GenBank/DDBJ databases">
        <title>Sequencing the genomes of 1000 actinobacteria strains.</title>
        <authorList>
            <person name="Klenk H.-P."/>
        </authorList>
    </citation>
    <scope>NUCLEOTIDE SEQUENCE [LARGE SCALE GENOMIC DNA]</scope>
    <source>
        <strain evidence="3 4">DSM 45510</strain>
    </source>
</reference>
<dbReference type="Pfam" id="PF04909">
    <property type="entry name" value="Amidohydro_2"/>
    <property type="match status" value="1"/>
</dbReference>
<gene>
    <name evidence="3" type="ORF">JOM49_005742</name>
</gene>
<dbReference type="Proteomes" id="UP000741013">
    <property type="component" value="Unassembled WGS sequence"/>
</dbReference>
<organism evidence="3 4">
    <name type="scientific">Amycolatopsis magusensis</name>
    <dbReference type="NCBI Taxonomy" id="882444"/>
    <lineage>
        <taxon>Bacteria</taxon>
        <taxon>Bacillati</taxon>
        <taxon>Actinomycetota</taxon>
        <taxon>Actinomycetes</taxon>
        <taxon>Pseudonocardiales</taxon>
        <taxon>Pseudonocardiaceae</taxon>
        <taxon>Amycolatopsis</taxon>
    </lineage>
</organism>
<evidence type="ECO:0000313" key="3">
    <source>
        <dbReference type="EMBL" id="MBP2184216.1"/>
    </source>
</evidence>
<keyword evidence="4" id="KW-1185">Reference proteome</keyword>
<dbReference type="InterPro" id="IPR006680">
    <property type="entry name" value="Amidohydro-rel"/>
</dbReference>
<dbReference type="InterPro" id="IPR032466">
    <property type="entry name" value="Metal_Hydrolase"/>
</dbReference>